<comment type="caution">
    <text evidence="1">The sequence shown here is derived from an EMBL/GenBank/DDBJ whole genome shotgun (WGS) entry which is preliminary data.</text>
</comment>
<name>A0A6A4DRM9_9STRA</name>
<dbReference type="EMBL" id="QXFY01000686">
    <property type="protein sequence ID" value="KAE9337906.1"/>
    <property type="molecule type" value="Genomic_DNA"/>
</dbReference>
<dbReference type="AlphaFoldDB" id="A0A6A4DRM9"/>
<evidence type="ECO:0000313" key="4">
    <source>
        <dbReference type="Proteomes" id="UP000486351"/>
    </source>
</evidence>
<protein>
    <submittedName>
        <fullName evidence="1">Uncharacterized protein</fullName>
    </submittedName>
</protein>
<evidence type="ECO:0000313" key="3">
    <source>
        <dbReference type="Proteomes" id="UP000437068"/>
    </source>
</evidence>
<evidence type="ECO:0000313" key="2">
    <source>
        <dbReference type="EMBL" id="KAE9337906.1"/>
    </source>
</evidence>
<gene>
    <name evidence="1" type="ORF">PF001_g8907</name>
    <name evidence="2" type="ORF">PF008_g12310</name>
</gene>
<dbReference type="Proteomes" id="UP000486351">
    <property type="component" value="Unassembled WGS sequence"/>
</dbReference>
<accession>A0A6A4DRM9</accession>
<evidence type="ECO:0000313" key="1">
    <source>
        <dbReference type="EMBL" id="KAE9313091.1"/>
    </source>
</evidence>
<sequence length="49" mass="5762">MVKRFFAIKDVIDTTDDDVAELMPTCHEENKLLSLQEDLRDFKYASKKL</sequence>
<proteinExistence type="predicted"/>
<dbReference type="EMBL" id="QXGE01000416">
    <property type="protein sequence ID" value="KAE9313091.1"/>
    <property type="molecule type" value="Genomic_DNA"/>
</dbReference>
<organism evidence="1 3">
    <name type="scientific">Phytophthora fragariae</name>
    <dbReference type="NCBI Taxonomy" id="53985"/>
    <lineage>
        <taxon>Eukaryota</taxon>
        <taxon>Sar</taxon>
        <taxon>Stramenopiles</taxon>
        <taxon>Oomycota</taxon>
        <taxon>Peronosporomycetes</taxon>
        <taxon>Peronosporales</taxon>
        <taxon>Peronosporaceae</taxon>
        <taxon>Phytophthora</taxon>
    </lineage>
</organism>
<dbReference type="Proteomes" id="UP000437068">
    <property type="component" value="Unassembled WGS sequence"/>
</dbReference>
<reference evidence="1 3" key="1">
    <citation type="submission" date="2018-08" db="EMBL/GenBank/DDBJ databases">
        <title>Genomic investigation of the strawberry pathogen Phytophthora fragariae indicates pathogenicity is determined by transcriptional variation in three key races.</title>
        <authorList>
            <person name="Adams T.M."/>
            <person name="Armitage A.D."/>
            <person name="Sobczyk M.K."/>
            <person name="Bates H.J."/>
            <person name="Dunwell J.M."/>
            <person name="Nellist C.F."/>
            <person name="Harrison R.J."/>
        </authorList>
    </citation>
    <scope>NUCLEOTIDE SEQUENCE [LARGE SCALE GENOMIC DNA]</scope>
    <source>
        <strain evidence="1 3">A4</strain>
        <strain evidence="2 4">NOV-77</strain>
    </source>
</reference>